<dbReference type="PANTHER" id="PTHR13504">
    <property type="entry name" value="FIDO DOMAIN-CONTAINING PROTEIN DDB_G0283145"/>
    <property type="match status" value="1"/>
</dbReference>
<comment type="caution">
    <text evidence="4">The sequence shown here is derived from an EMBL/GenBank/DDBJ whole genome shotgun (WGS) entry which is preliminary data.</text>
</comment>
<dbReference type="GO" id="GO:0005524">
    <property type="term" value="F:ATP binding"/>
    <property type="evidence" value="ECO:0007669"/>
    <property type="project" value="UniProtKB-KW"/>
</dbReference>
<dbReference type="EMBL" id="VWNE01000009">
    <property type="protein sequence ID" value="KAA8484049.1"/>
    <property type="molecule type" value="Genomic_DNA"/>
</dbReference>
<feature type="binding site" evidence="2">
    <location>
        <begin position="248"/>
        <end position="249"/>
    </location>
    <ligand>
        <name>ATP</name>
        <dbReference type="ChEBI" id="CHEBI:30616"/>
    </ligand>
</feature>
<evidence type="ECO:0000256" key="2">
    <source>
        <dbReference type="PIRSR" id="PIRSR640198-2"/>
    </source>
</evidence>
<dbReference type="Gene3D" id="1.10.10.10">
    <property type="entry name" value="Winged helix-like DNA-binding domain superfamily/Winged helix DNA-binding domain"/>
    <property type="match status" value="1"/>
</dbReference>
<dbReference type="SUPFAM" id="SSF140931">
    <property type="entry name" value="Fic-like"/>
    <property type="match status" value="1"/>
</dbReference>
<dbReference type="PANTHER" id="PTHR13504:SF33">
    <property type="entry name" value="FIC FAMILY PROTEIN"/>
    <property type="match status" value="1"/>
</dbReference>
<name>A0A5M9HC72_9SPHI</name>
<dbReference type="InterPro" id="IPR025230">
    <property type="entry name" value="DUF4172"/>
</dbReference>
<accession>A0A5M9HC72</accession>
<dbReference type="OrthoDB" id="9814400at2"/>
<gene>
    <name evidence="4" type="ORF">F1649_06800</name>
</gene>
<dbReference type="InterPro" id="IPR036388">
    <property type="entry name" value="WH-like_DNA-bd_sf"/>
</dbReference>
<dbReference type="InterPro" id="IPR003812">
    <property type="entry name" value="Fido"/>
</dbReference>
<feature type="domain" description="Fido" evidence="3">
    <location>
        <begin position="114"/>
        <end position="270"/>
    </location>
</feature>
<dbReference type="Gene3D" id="1.10.3290.10">
    <property type="entry name" value="Fido-like domain"/>
    <property type="match status" value="1"/>
</dbReference>
<feature type="active site" evidence="1">
    <location>
        <position position="207"/>
    </location>
</feature>
<organism evidence="4 5">
    <name type="scientific">Arcticibacter tournemirensis</name>
    <dbReference type="NCBI Taxonomy" id="699437"/>
    <lineage>
        <taxon>Bacteria</taxon>
        <taxon>Pseudomonadati</taxon>
        <taxon>Bacteroidota</taxon>
        <taxon>Sphingobacteriia</taxon>
        <taxon>Sphingobacteriales</taxon>
        <taxon>Sphingobacteriaceae</taxon>
        <taxon>Arcticibacter</taxon>
    </lineage>
</organism>
<feature type="binding site" evidence="2">
    <location>
        <begin position="211"/>
        <end position="218"/>
    </location>
    <ligand>
        <name>ATP</name>
        <dbReference type="ChEBI" id="CHEBI:30616"/>
    </ligand>
</feature>
<protein>
    <submittedName>
        <fullName evidence="4">DUF4172 domain-containing protein</fullName>
    </submittedName>
</protein>
<dbReference type="Proteomes" id="UP000322918">
    <property type="component" value="Unassembled WGS sequence"/>
</dbReference>
<proteinExistence type="predicted"/>
<sequence length="368" mass="41611">MMYNWQFLEWPDFIYEVKEVQPLILAFAQETGEISGVIQGLSDELKQETLLQLMLSEAVKTSEIEGEYISREDVISSIRNNLGLNETLINVKDQRAGGVAQWMLEVRKSFDQPLSLNMLKVWHNILMTGARNVNPGQWRIGAEPMQIISGTYGREVVHYEAPPSSDVPKEMERFVQWYNKATFPLKGEVAEAVLRSAVAHLYFESIHPFEDGNGRIGRAIAEKALSQSIGRPVMLSLSKIIEHDKATYYAALKEAQQSLDITAWINYFAAVILEAQRDAKAMVQFTLKKAQFFDRYKHQLNERQLKAINKMLEKGADGFEGGMTAKKYIGISKASKATATRDLQQLQEMGVLIQEGAGRSVKYQLNLV</sequence>
<reference evidence="4 5" key="1">
    <citation type="submission" date="2019-09" db="EMBL/GenBank/DDBJ databases">
        <title>Pararcticibacter amylolyticus gen. nov., sp. nov., isolated from a rottenly hemp rope, and reclassification of Pedobacter tournemirensis as Pararcticibacter tournemirensis comb. nov.</title>
        <authorList>
            <person name="Cai Y."/>
        </authorList>
    </citation>
    <scope>NUCLEOTIDE SEQUENCE [LARGE SCALE GENOMIC DNA]</scope>
    <source>
        <strain evidence="4 5">TF5-37.2-LB10</strain>
    </source>
</reference>
<keyword evidence="2" id="KW-0547">Nucleotide-binding</keyword>
<dbReference type="Pfam" id="PF13776">
    <property type="entry name" value="DUF4172"/>
    <property type="match status" value="1"/>
</dbReference>
<evidence type="ECO:0000256" key="1">
    <source>
        <dbReference type="PIRSR" id="PIRSR640198-1"/>
    </source>
</evidence>
<dbReference type="InterPro" id="IPR036597">
    <property type="entry name" value="Fido-like_dom_sf"/>
</dbReference>
<dbReference type="Pfam" id="PF02661">
    <property type="entry name" value="Fic"/>
    <property type="match status" value="1"/>
</dbReference>
<evidence type="ECO:0000313" key="5">
    <source>
        <dbReference type="Proteomes" id="UP000322918"/>
    </source>
</evidence>
<dbReference type="InterPro" id="IPR040198">
    <property type="entry name" value="Fido_containing"/>
</dbReference>
<evidence type="ECO:0000313" key="4">
    <source>
        <dbReference type="EMBL" id="KAA8484049.1"/>
    </source>
</evidence>
<evidence type="ECO:0000259" key="3">
    <source>
        <dbReference type="PROSITE" id="PS51459"/>
    </source>
</evidence>
<keyword evidence="2" id="KW-0067">ATP-binding</keyword>
<keyword evidence="5" id="KW-1185">Reference proteome</keyword>
<dbReference type="PROSITE" id="PS51459">
    <property type="entry name" value="FIDO"/>
    <property type="match status" value="1"/>
</dbReference>
<dbReference type="AlphaFoldDB" id="A0A5M9HC72"/>